<dbReference type="AlphaFoldDB" id="A0A1Q6DXA5"/>
<evidence type="ECO:0000313" key="5">
    <source>
        <dbReference type="Proteomes" id="UP000185744"/>
    </source>
</evidence>
<protein>
    <submittedName>
        <fullName evidence="4">Nucleotide-binding protein UspA family</fullName>
    </submittedName>
</protein>
<name>A0A1Q6DXA5_METT1</name>
<keyword evidence="2" id="KW-0175">Coiled coil</keyword>
<organism evidence="4 5">
    <name type="scientific">Methanohalarchaeum thermophilum</name>
    <dbReference type="NCBI Taxonomy" id="1903181"/>
    <lineage>
        <taxon>Archaea</taxon>
        <taxon>Methanobacteriati</taxon>
        <taxon>Methanobacteriota</taxon>
        <taxon>Methanonatronarchaeia</taxon>
        <taxon>Methanonatronarchaeales</taxon>
        <taxon>Methanonatronarchaeaceae</taxon>
        <taxon>Candidatus Methanohalarchaeum</taxon>
    </lineage>
</organism>
<gene>
    <name evidence="4" type="ORF">BTN85_1447</name>
</gene>
<dbReference type="Proteomes" id="UP000185744">
    <property type="component" value="Unassembled WGS sequence"/>
</dbReference>
<proteinExistence type="inferred from homology"/>
<feature type="coiled-coil region" evidence="2">
    <location>
        <begin position="59"/>
        <end position="86"/>
    </location>
</feature>
<dbReference type="EMBL" id="MSDW01000001">
    <property type="protein sequence ID" value="OKY78942.1"/>
    <property type="molecule type" value="Genomic_DNA"/>
</dbReference>
<comment type="caution">
    <text evidence="4">The sequence shown here is derived from an EMBL/GenBank/DDBJ whole genome shotgun (WGS) entry which is preliminary data.</text>
</comment>
<comment type="similarity">
    <text evidence="1">Belongs to the universal stress protein A family.</text>
</comment>
<feature type="domain" description="UspA" evidence="3">
    <location>
        <begin position="14"/>
        <end position="149"/>
    </location>
</feature>
<sequence>MAQKEKEATKEKYTIVVPIANPETQRGLLETANAVANQKKEPEILALNILPIPTQVSPRQAKEFEKKRLENQKKMLEHSKDIIAEETPVRTRGIISRSISETILDVVEEEEANELIIGWEGRLSKRDYIFGSKIDLIVRNAPCETTVVKIGPAKFKDIVALVGDGPNAPLAIEKAYQLHKYTELSKLTLLRIQEKKEDKKRQREKGQEIIKKAAEKTSIPEEEYQSKIEVAQNQNIEQALLKQTENYDTVCLGGTRRKPLQRTLFGTLPEKIAHETDDTVLMTKKPFKESFLDKIINRFQKFIR</sequence>
<keyword evidence="5" id="KW-1185">Reference proteome</keyword>
<accession>A0A1Q6DXA5</accession>
<dbReference type="InParanoid" id="A0A1Q6DXA5"/>
<reference evidence="4" key="1">
    <citation type="submission" date="2016-12" db="EMBL/GenBank/DDBJ databases">
        <title>Discovery of methanogenic haloarchaea.</title>
        <authorList>
            <person name="Sorokin D.Y."/>
            <person name="Makarova K.S."/>
            <person name="Abbas B."/>
            <person name="Ferrer M."/>
            <person name="Golyshin P.N."/>
        </authorList>
    </citation>
    <scope>NUCLEOTIDE SEQUENCE [LARGE SCALE GENOMIC DNA]</scope>
    <source>
        <strain evidence="4">HMET1</strain>
    </source>
</reference>
<dbReference type="Pfam" id="PF00582">
    <property type="entry name" value="Usp"/>
    <property type="match status" value="2"/>
</dbReference>
<evidence type="ECO:0000313" key="4">
    <source>
        <dbReference type="EMBL" id="OKY78942.1"/>
    </source>
</evidence>
<dbReference type="PANTHER" id="PTHR46268">
    <property type="entry name" value="STRESS RESPONSE PROTEIN NHAX"/>
    <property type="match status" value="1"/>
</dbReference>
<evidence type="ECO:0000256" key="2">
    <source>
        <dbReference type="SAM" id="Coils"/>
    </source>
</evidence>
<dbReference type="InterPro" id="IPR006016">
    <property type="entry name" value="UspA"/>
</dbReference>
<evidence type="ECO:0000256" key="1">
    <source>
        <dbReference type="ARBA" id="ARBA00008791"/>
    </source>
</evidence>
<dbReference type="PANTHER" id="PTHR46268:SF6">
    <property type="entry name" value="UNIVERSAL STRESS PROTEIN UP12"/>
    <property type="match status" value="1"/>
</dbReference>
<evidence type="ECO:0000259" key="3">
    <source>
        <dbReference type="Pfam" id="PF00582"/>
    </source>
</evidence>
<dbReference type="Gene3D" id="3.40.50.12370">
    <property type="match status" value="1"/>
</dbReference>
<dbReference type="SUPFAM" id="SSF52402">
    <property type="entry name" value="Adenine nucleotide alpha hydrolases-like"/>
    <property type="match status" value="2"/>
</dbReference>
<feature type="domain" description="UspA" evidence="3">
    <location>
        <begin position="155"/>
        <end position="284"/>
    </location>
</feature>
<dbReference type="STRING" id="1903181.BTN85_1447"/>